<dbReference type="EMBL" id="JAYKXP010000054">
    <property type="protein sequence ID" value="KAK7035281.1"/>
    <property type="molecule type" value="Genomic_DNA"/>
</dbReference>
<dbReference type="PANTHER" id="PTHR32428">
    <property type="entry name" value="TARGET OF RAPAMYCIN COMPLEX 2 SUBUNIT BIT61-RELATED"/>
    <property type="match status" value="1"/>
</dbReference>
<dbReference type="GO" id="GO:0038203">
    <property type="term" value="P:TORC2 signaling"/>
    <property type="evidence" value="ECO:0007669"/>
    <property type="project" value="TreeGrafter"/>
</dbReference>
<reference evidence="2 3" key="1">
    <citation type="submission" date="2024-01" db="EMBL/GenBank/DDBJ databases">
        <title>A draft genome for a cacao thread blight-causing isolate of Paramarasmius palmivorus.</title>
        <authorList>
            <person name="Baruah I.K."/>
            <person name="Bukari Y."/>
            <person name="Amoako-Attah I."/>
            <person name="Meinhardt L.W."/>
            <person name="Bailey B.A."/>
            <person name="Cohen S.P."/>
        </authorList>
    </citation>
    <scope>NUCLEOTIDE SEQUENCE [LARGE SCALE GENOMIC DNA]</scope>
    <source>
        <strain evidence="2 3">GH-12</strain>
    </source>
</reference>
<dbReference type="PANTHER" id="PTHR32428:SF2">
    <property type="entry name" value="TARGET OF RAPAMYCIN COMPLEX 2 SUBUNIT BIT61-RELATED"/>
    <property type="match status" value="1"/>
</dbReference>
<dbReference type="Pfam" id="PF08539">
    <property type="entry name" value="HbrB"/>
    <property type="match status" value="1"/>
</dbReference>
<evidence type="ECO:0000313" key="2">
    <source>
        <dbReference type="EMBL" id="KAK7035281.1"/>
    </source>
</evidence>
<accession>A0AAW0C8B3</accession>
<dbReference type="AlphaFoldDB" id="A0AAW0C8B3"/>
<protein>
    <recommendedName>
        <fullName evidence="4">HbrB-domain-containing protein</fullName>
    </recommendedName>
</protein>
<comment type="caution">
    <text evidence="2">The sequence shown here is derived from an EMBL/GenBank/DDBJ whole genome shotgun (WGS) entry which is preliminary data.</text>
</comment>
<feature type="compositionally biased region" description="Basic residues" evidence="1">
    <location>
        <begin position="272"/>
        <end position="282"/>
    </location>
</feature>
<keyword evidence="3" id="KW-1185">Reference proteome</keyword>
<dbReference type="GO" id="GO:0031932">
    <property type="term" value="C:TORC2 complex"/>
    <property type="evidence" value="ECO:0007669"/>
    <property type="project" value="TreeGrafter"/>
</dbReference>
<dbReference type="InterPro" id="IPR013745">
    <property type="entry name" value="Bit61/PRR5"/>
</dbReference>
<evidence type="ECO:0000313" key="3">
    <source>
        <dbReference type="Proteomes" id="UP001383192"/>
    </source>
</evidence>
<dbReference type="Proteomes" id="UP001383192">
    <property type="component" value="Unassembled WGS sequence"/>
</dbReference>
<gene>
    <name evidence="2" type="ORF">VNI00_012048</name>
</gene>
<organism evidence="2 3">
    <name type="scientific">Paramarasmius palmivorus</name>
    <dbReference type="NCBI Taxonomy" id="297713"/>
    <lineage>
        <taxon>Eukaryota</taxon>
        <taxon>Fungi</taxon>
        <taxon>Dikarya</taxon>
        <taxon>Basidiomycota</taxon>
        <taxon>Agaricomycotina</taxon>
        <taxon>Agaricomycetes</taxon>
        <taxon>Agaricomycetidae</taxon>
        <taxon>Agaricales</taxon>
        <taxon>Marasmiineae</taxon>
        <taxon>Marasmiaceae</taxon>
        <taxon>Paramarasmius</taxon>
    </lineage>
</organism>
<proteinExistence type="predicted"/>
<feature type="region of interest" description="Disordered" evidence="1">
    <location>
        <begin position="237"/>
        <end position="310"/>
    </location>
</feature>
<sequence length="392" mass="43208">MPTAASDPWGALTIALLPLFNGEALRTPIEELNQLVGRHIAAVVSSSPSKTVVTLESSTMELLTSGMVTLNTKLNGVDDDKLVNRVVDRWSFFWDQVLTYVEGVLLPLQNDPLISSLYRTPKRPSSPRRQATKGSISSLNSAVAISSHHIDVRTLALRSFRDRIILPLFQRLYGRLSAMIKQEDGPELPARLRQMLLVLHAQARQRPQPFSLTAPPPQPSQGEAAVNDLLRLIQSSRSLRSQNNRGASSLKSREVIPSRAPSFLSGGVPRDRRGRIAMKSKSKTPSYLIAAPNDTNQADISGDETPRNATGNVLDLESKERERFLESLRSPDVDTTTARESVGGGWGLGAGDVDNSKAEEEEELLNWEQAQQVVEEMIGMEQAQTSSRRRMT</sequence>
<evidence type="ECO:0008006" key="4">
    <source>
        <dbReference type="Google" id="ProtNLM"/>
    </source>
</evidence>
<evidence type="ECO:0000256" key="1">
    <source>
        <dbReference type="SAM" id="MobiDB-lite"/>
    </source>
</evidence>
<name>A0AAW0C8B3_9AGAR</name>